<dbReference type="Proteomes" id="UP000654075">
    <property type="component" value="Unassembled WGS sequence"/>
</dbReference>
<evidence type="ECO:0000256" key="1">
    <source>
        <dbReference type="ARBA" id="ARBA00022737"/>
    </source>
</evidence>
<accession>A0A813GLZ3</accession>
<dbReference type="Pfam" id="PF13041">
    <property type="entry name" value="PPR_2"/>
    <property type="match status" value="1"/>
</dbReference>
<keyword evidence="4" id="KW-1185">Reference proteome</keyword>
<dbReference type="InterPro" id="IPR011990">
    <property type="entry name" value="TPR-like_helical_dom_sf"/>
</dbReference>
<comment type="caution">
    <text evidence="3">The sequence shown here is derived from an EMBL/GenBank/DDBJ whole genome shotgun (WGS) entry which is preliminary data.</text>
</comment>
<dbReference type="NCBIfam" id="TIGR00756">
    <property type="entry name" value="PPR"/>
    <property type="match status" value="2"/>
</dbReference>
<feature type="repeat" description="PPR" evidence="2">
    <location>
        <begin position="16"/>
        <end position="50"/>
    </location>
</feature>
<protein>
    <recommendedName>
        <fullName evidence="5">Pentatricopeptide repeat-containing protein</fullName>
    </recommendedName>
</protein>
<dbReference type="PANTHER" id="PTHR47936">
    <property type="entry name" value="PPR_LONG DOMAIN-CONTAINING PROTEIN"/>
    <property type="match status" value="1"/>
</dbReference>
<dbReference type="EMBL" id="CAJNNV010028216">
    <property type="protein sequence ID" value="CAE8623684.1"/>
    <property type="molecule type" value="Genomic_DNA"/>
</dbReference>
<evidence type="ECO:0000313" key="4">
    <source>
        <dbReference type="Proteomes" id="UP000654075"/>
    </source>
</evidence>
<feature type="non-terminal residue" evidence="3">
    <location>
        <position position="1"/>
    </location>
</feature>
<feature type="repeat" description="PPR" evidence="2">
    <location>
        <begin position="52"/>
        <end position="86"/>
    </location>
</feature>
<evidence type="ECO:0000256" key="2">
    <source>
        <dbReference type="PROSITE-ProRule" id="PRU00708"/>
    </source>
</evidence>
<dbReference type="OMA" id="PHVECRA"/>
<dbReference type="PROSITE" id="PS51375">
    <property type="entry name" value="PPR"/>
    <property type="match status" value="2"/>
</dbReference>
<dbReference type="AlphaFoldDB" id="A0A813GLZ3"/>
<dbReference type="PANTHER" id="PTHR47936:SF1">
    <property type="entry name" value="PENTATRICOPEPTIDE REPEAT-CONTAINING PROTEIN GUN1, CHLOROPLASTIC"/>
    <property type="match status" value="1"/>
</dbReference>
<reference evidence="3" key="1">
    <citation type="submission" date="2021-02" db="EMBL/GenBank/DDBJ databases">
        <authorList>
            <person name="Dougan E. K."/>
            <person name="Rhodes N."/>
            <person name="Thang M."/>
            <person name="Chan C."/>
        </authorList>
    </citation>
    <scope>NUCLEOTIDE SEQUENCE</scope>
</reference>
<gene>
    <name evidence="3" type="ORF">PGLA1383_LOCUS40922</name>
</gene>
<evidence type="ECO:0008006" key="5">
    <source>
        <dbReference type="Google" id="ProtNLM"/>
    </source>
</evidence>
<dbReference type="InterPro" id="IPR002885">
    <property type="entry name" value="PPR_rpt"/>
</dbReference>
<sequence>ALAVLSSMPSKSQSPDVVSYNAAVNACEKGRTWERAIGLVQEMLRGGGVAPDIITFNSAISACEKAQQWEIALSLVAVLTSQGLSPDRVTFNAALSACSGG</sequence>
<organism evidence="3 4">
    <name type="scientific">Polarella glacialis</name>
    <name type="common">Dinoflagellate</name>
    <dbReference type="NCBI Taxonomy" id="89957"/>
    <lineage>
        <taxon>Eukaryota</taxon>
        <taxon>Sar</taxon>
        <taxon>Alveolata</taxon>
        <taxon>Dinophyceae</taxon>
        <taxon>Suessiales</taxon>
        <taxon>Suessiaceae</taxon>
        <taxon>Polarella</taxon>
    </lineage>
</organism>
<proteinExistence type="predicted"/>
<keyword evidence="1" id="KW-0677">Repeat</keyword>
<dbReference type="Gene3D" id="1.25.40.10">
    <property type="entry name" value="Tetratricopeptide repeat domain"/>
    <property type="match status" value="1"/>
</dbReference>
<evidence type="ECO:0000313" key="3">
    <source>
        <dbReference type="EMBL" id="CAE8623684.1"/>
    </source>
</evidence>
<feature type="non-terminal residue" evidence="3">
    <location>
        <position position="101"/>
    </location>
</feature>
<name>A0A813GLZ3_POLGL</name>
<dbReference type="OrthoDB" id="438506at2759"/>